<accession>A0A0S8GK00</accession>
<proteinExistence type="predicted"/>
<dbReference type="EMBL" id="LJUO01000040">
    <property type="protein sequence ID" value="KPK72141.1"/>
    <property type="molecule type" value="Genomic_DNA"/>
</dbReference>
<comment type="caution">
    <text evidence="2">The sequence shown here is derived from an EMBL/GenBank/DDBJ whole genome shotgun (WGS) entry which is preliminary data.</text>
</comment>
<evidence type="ECO:0000259" key="1">
    <source>
        <dbReference type="PROSITE" id="PS51186"/>
    </source>
</evidence>
<feature type="domain" description="N-acetyltransferase" evidence="1">
    <location>
        <begin position="17"/>
        <end position="179"/>
    </location>
</feature>
<gene>
    <name evidence="2" type="ORF">AMJ87_05600</name>
</gene>
<dbReference type="Pfam" id="PF00583">
    <property type="entry name" value="Acetyltransf_1"/>
    <property type="match status" value="1"/>
</dbReference>
<sequence>MLENYPKEAVLKDGEKIILRPMVKEDEQKLVAFFSRLPEKDRLFLRDNVTDPRVIKSWVDNLDYEHVLPILAEIDDRIIGDATLHRRTTDEPQKIGEIRIVTDKDFRRRGLGKLLAREIYFLALRMHMNRLVAEIVEDQRQVIETFRKLGFRHEEMVEDRAVDLYGARHNLVVMTEDVDALWKTIEDQIARDTAHYSRH</sequence>
<evidence type="ECO:0000313" key="3">
    <source>
        <dbReference type="Proteomes" id="UP000051096"/>
    </source>
</evidence>
<dbReference type="InterPro" id="IPR016181">
    <property type="entry name" value="Acyl_CoA_acyltransferase"/>
</dbReference>
<dbReference type="InterPro" id="IPR000182">
    <property type="entry name" value="GNAT_dom"/>
</dbReference>
<dbReference type="SUPFAM" id="SSF55729">
    <property type="entry name" value="Acyl-CoA N-acyltransferases (Nat)"/>
    <property type="match status" value="1"/>
</dbReference>
<protein>
    <recommendedName>
        <fullName evidence="1">N-acetyltransferase domain-containing protein</fullName>
    </recommendedName>
</protein>
<dbReference type="Proteomes" id="UP000051096">
    <property type="component" value="Unassembled WGS sequence"/>
</dbReference>
<dbReference type="Gene3D" id="3.40.630.30">
    <property type="match status" value="1"/>
</dbReference>
<dbReference type="AlphaFoldDB" id="A0A0S8GK00"/>
<dbReference type="CDD" id="cd04301">
    <property type="entry name" value="NAT_SF"/>
    <property type="match status" value="1"/>
</dbReference>
<dbReference type="PROSITE" id="PS51186">
    <property type="entry name" value="GNAT"/>
    <property type="match status" value="1"/>
</dbReference>
<dbReference type="GO" id="GO:0016747">
    <property type="term" value="F:acyltransferase activity, transferring groups other than amino-acyl groups"/>
    <property type="evidence" value="ECO:0007669"/>
    <property type="project" value="InterPro"/>
</dbReference>
<organism evidence="2 3">
    <name type="scientific">candidate division WOR_3 bacterium SM23_60</name>
    <dbReference type="NCBI Taxonomy" id="1703780"/>
    <lineage>
        <taxon>Bacteria</taxon>
        <taxon>Bacteria division WOR-3</taxon>
    </lineage>
</organism>
<name>A0A0S8GK00_UNCW3</name>
<reference evidence="2 3" key="1">
    <citation type="journal article" date="2015" name="Microbiome">
        <title>Genomic resolution of linkages in carbon, nitrogen, and sulfur cycling among widespread estuary sediment bacteria.</title>
        <authorList>
            <person name="Baker B.J."/>
            <person name="Lazar C.S."/>
            <person name="Teske A.P."/>
            <person name="Dick G.J."/>
        </authorList>
    </citation>
    <scope>NUCLEOTIDE SEQUENCE [LARGE SCALE GENOMIC DNA]</scope>
    <source>
        <strain evidence="2">SM23_60</strain>
    </source>
</reference>
<evidence type="ECO:0000313" key="2">
    <source>
        <dbReference type="EMBL" id="KPK72141.1"/>
    </source>
</evidence>